<gene>
    <name evidence="2" type="ORF">H3Z74_22425</name>
</gene>
<dbReference type="GO" id="GO:0004029">
    <property type="term" value="F:aldehyde dehydrogenase (NAD+) activity"/>
    <property type="evidence" value="ECO:0007669"/>
    <property type="project" value="TreeGrafter"/>
</dbReference>
<keyword evidence="3" id="KW-1185">Reference proteome</keyword>
<dbReference type="Proteomes" id="UP000516148">
    <property type="component" value="Chromosome"/>
</dbReference>
<dbReference type="PANTHER" id="PTHR48079">
    <property type="entry name" value="PROTEIN YEEZ"/>
    <property type="match status" value="1"/>
</dbReference>
<dbReference type="EMBL" id="CP061038">
    <property type="protein sequence ID" value="QNQ09380.1"/>
    <property type="molecule type" value="Genomic_DNA"/>
</dbReference>
<dbReference type="KEGG" id="spap:H3Z74_22425"/>
<dbReference type="Pfam" id="PF13460">
    <property type="entry name" value="NAD_binding_10"/>
    <property type="match status" value="1"/>
</dbReference>
<feature type="domain" description="NAD(P)-binding" evidence="1">
    <location>
        <begin position="13"/>
        <end position="158"/>
    </location>
</feature>
<dbReference type="PANTHER" id="PTHR48079:SF6">
    <property type="entry name" value="NAD(P)-BINDING DOMAIN-CONTAINING PROTEIN-RELATED"/>
    <property type="match status" value="1"/>
</dbReference>
<dbReference type="InterPro" id="IPR016040">
    <property type="entry name" value="NAD(P)-bd_dom"/>
</dbReference>
<protein>
    <submittedName>
        <fullName evidence="2">NAD(P)H-binding protein</fullName>
    </submittedName>
</protein>
<dbReference type="Gene3D" id="3.40.50.720">
    <property type="entry name" value="NAD(P)-binding Rossmann-like Domain"/>
    <property type="match status" value="1"/>
</dbReference>
<dbReference type="InterPro" id="IPR051783">
    <property type="entry name" value="NAD(P)-dependent_oxidoreduct"/>
</dbReference>
<dbReference type="InterPro" id="IPR036291">
    <property type="entry name" value="NAD(P)-bd_dom_sf"/>
</dbReference>
<name>A0A7H0LI77_9SPHN</name>
<evidence type="ECO:0000313" key="3">
    <source>
        <dbReference type="Proteomes" id="UP000516148"/>
    </source>
</evidence>
<dbReference type="SUPFAM" id="SSF51735">
    <property type="entry name" value="NAD(P)-binding Rossmann-fold domains"/>
    <property type="match status" value="1"/>
</dbReference>
<organism evidence="2 3">
    <name type="scientific">Sphingomonas alpina</name>
    <dbReference type="NCBI Taxonomy" id="653931"/>
    <lineage>
        <taxon>Bacteria</taxon>
        <taxon>Pseudomonadati</taxon>
        <taxon>Pseudomonadota</taxon>
        <taxon>Alphaproteobacteria</taxon>
        <taxon>Sphingomonadales</taxon>
        <taxon>Sphingomonadaceae</taxon>
        <taxon>Sphingomonas</taxon>
    </lineage>
</organism>
<accession>A0A7H0LI77</accession>
<evidence type="ECO:0000259" key="1">
    <source>
        <dbReference type="Pfam" id="PF13460"/>
    </source>
</evidence>
<sequence length="316" mass="33769">METIMTKTVLILGATGGVGGETARALLAHGWRVRGLARRAPAASDGIEWVQGDALDAAAVMAAAQGADAIVHAVNPPGYRDWAKLVLPMLDNSITAAQATGARLALPGTIYNYDPATTPVALPNSPQRAATRKGAIRVAMEQRIADSGVRAMILRAGDFFGPRPGNNWFSQGMVKPGQPVRSILYPGKRGIGHGWAYLPDLGEAFARLLDIEGSLPDFARYHFAGTWDADGTMITRAIARAVGKPNLKPSRLPWLLLPLIAPFNPTMRELIEMKPFWEHPVELDNAALVAVIGPEPHTPLDQAVSATLTALGCIER</sequence>
<evidence type="ECO:0000313" key="2">
    <source>
        <dbReference type="EMBL" id="QNQ09380.1"/>
    </source>
</evidence>
<dbReference type="GO" id="GO:0005737">
    <property type="term" value="C:cytoplasm"/>
    <property type="evidence" value="ECO:0007669"/>
    <property type="project" value="TreeGrafter"/>
</dbReference>
<proteinExistence type="predicted"/>
<reference evidence="2 3" key="1">
    <citation type="submission" date="2020-09" db="EMBL/GenBank/DDBJ databases">
        <title>Sphingomonas sp., a new species isolated from pork steak.</title>
        <authorList>
            <person name="Heidler von Heilborn D."/>
        </authorList>
    </citation>
    <scope>NUCLEOTIDE SEQUENCE [LARGE SCALE GENOMIC DNA]</scope>
    <source>
        <strain evidence="3">S8-3T</strain>
    </source>
</reference>
<dbReference type="AlphaFoldDB" id="A0A7H0LI77"/>